<organism evidence="4 5">
    <name type="scientific">Fusarium gaditjirri</name>
    <dbReference type="NCBI Taxonomy" id="282569"/>
    <lineage>
        <taxon>Eukaryota</taxon>
        <taxon>Fungi</taxon>
        <taxon>Dikarya</taxon>
        <taxon>Ascomycota</taxon>
        <taxon>Pezizomycotina</taxon>
        <taxon>Sordariomycetes</taxon>
        <taxon>Hypocreomycetidae</taxon>
        <taxon>Hypocreales</taxon>
        <taxon>Nectriaceae</taxon>
        <taxon>Fusarium</taxon>
        <taxon>Fusarium nisikadoi species complex</taxon>
    </lineage>
</organism>
<protein>
    <recommendedName>
        <fullName evidence="3">RRM domain-containing protein</fullName>
    </recommendedName>
</protein>
<evidence type="ECO:0000256" key="1">
    <source>
        <dbReference type="ARBA" id="ARBA00022884"/>
    </source>
</evidence>
<dbReference type="SUPFAM" id="SSF54928">
    <property type="entry name" value="RNA-binding domain, RBD"/>
    <property type="match status" value="1"/>
</dbReference>
<dbReference type="EMBL" id="JABFAI010000163">
    <property type="protein sequence ID" value="KAF4951997.1"/>
    <property type="molecule type" value="Genomic_DNA"/>
</dbReference>
<dbReference type="SMART" id="SM00360">
    <property type="entry name" value="RRM"/>
    <property type="match status" value="1"/>
</dbReference>
<dbReference type="PANTHER" id="PTHR48024">
    <property type="entry name" value="GEO13361P1-RELATED"/>
    <property type="match status" value="1"/>
</dbReference>
<reference evidence="4" key="2">
    <citation type="submission" date="2020-05" db="EMBL/GenBank/DDBJ databases">
        <authorList>
            <person name="Kim H.-S."/>
            <person name="Proctor R.H."/>
            <person name="Brown D.W."/>
        </authorList>
    </citation>
    <scope>NUCLEOTIDE SEQUENCE</scope>
    <source>
        <strain evidence="4">NRRL 45417</strain>
    </source>
</reference>
<sequence length="121" mass="13120">MSTVYVGNLAWHTTDESLRSRFSEYGIIVMRDRDTGRSRGFGFVTYSSSDEANNVIGALHEKEIDGNRVKVNMAYVRVAGGGDGGYAGGKAVAVEDIHREEHTAVVNPKEGRVEAAKATDL</sequence>
<gene>
    <name evidence="4" type="ORF">FGADI_7113</name>
</gene>
<dbReference type="InterPro" id="IPR035979">
    <property type="entry name" value="RBD_domain_sf"/>
</dbReference>
<evidence type="ECO:0000313" key="5">
    <source>
        <dbReference type="Proteomes" id="UP000604273"/>
    </source>
</evidence>
<dbReference type="PROSITE" id="PS50102">
    <property type="entry name" value="RRM"/>
    <property type="match status" value="1"/>
</dbReference>
<dbReference type="Proteomes" id="UP000604273">
    <property type="component" value="Unassembled WGS sequence"/>
</dbReference>
<evidence type="ECO:0000259" key="3">
    <source>
        <dbReference type="PROSITE" id="PS50102"/>
    </source>
</evidence>
<dbReference type="AlphaFoldDB" id="A0A8H4T5W4"/>
<evidence type="ECO:0000313" key="4">
    <source>
        <dbReference type="EMBL" id="KAF4951997.1"/>
    </source>
</evidence>
<dbReference type="Gene3D" id="3.30.70.330">
    <property type="match status" value="1"/>
</dbReference>
<dbReference type="Pfam" id="PF00076">
    <property type="entry name" value="RRM_1"/>
    <property type="match status" value="1"/>
</dbReference>
<keyword evidence="5" id="KW-1185">Reference proteome</keyword>
<comment type="caution">
    <text evidence="4">The sequence shown here is derived from an EMBL/GenBank/DDBJ whole genome shotgun (WGS) entry which is preliminary data.</text>
</comment>
<dbReference type="OrthoDB" id="439808at2759"/>
<keyword evidence="1 2" id="KW-0694">RNA-binding</keyword>
<accession>A0A8H4T5W4</accession>
<dbReference type="PANTHER" id="PTHR48024:SF56">
    <property type="entry name" value="HETEROGENEOUS NUCLEAR RIBONUCLEOPROTEIN A0"/>
    <property type="match status" value="1"/>
</dbReference>
<dbReference type="GO" id="GO:0003723">
    <property type="term" value="F:RNA binding"/>
    <property type="evidence" value="ECO:0007669"/>
    <property type="project" value="UniProtKB-UniRule"/>
</dbReference>
<name>A0A8H4T5W4_9HYPO</name>
<feature type="domain" description="RRM" evidence="3">
    <location>
        <begin position="2"/>
        <end position="76"/>
    </location>
</feature>
<evidence type="ECO:0000256" key="2">
    <source>
        <dbReference type="PROSITE-ProRule" id="PRU00176"/>
    </source>
</evidence>
<reference evidence="4" key="1">
    <citation type="journal article" date="2020" name="BMC Genomics">
        <title>Correction to: Identification and distribution of gene clusters required for synthesis of sphingolipid metabolism inhibitors in diverse species of the filamentous fungus Fusarium.</title>
        <authorList>
            <person name="Kim H.S."/>
            <person name="Lohmar J.M."/>
            <person name="Busman M."/>
            <person name="Brown D.W."/>
            <person name="Naumann T.A."/>
            <person name="Divon H.H."/>
            <person name="Lysoe E."/>
            <person name="Uhlig S."/>
            <person name="Proctor R.H."/>
        </authorList>
    </citation>
    <scope>NUCLEOTIDE SEQUENCE</scope>
    <source>
        <strain evidence="4">NRRL 45417</strain>
    </source>
</reference>
<proteinExistence type="predicted"/>
<dbReference type="InterPro" id="IPR012677">
    <property type="entry name" value="Nucleotide-bd_a/b_plait_sf"/>
</dbReference>
<dbReference type="InterPro" id="IPR000504">
    <property type="entry name" value="RRM_dom"/>
</dbReference>
<dbReference type="InterPro" id="IPR050886">
    <property type="entry name" value="RNA-binding_reg"/>
</dbReference>
<dbReference type="GO" id="GO:0005634">
    <property type="term" value="C:nucleus"/>
    <property type="evidence" value="ECO:0007669"/>
    <property type="project" value="TreeGrafter"/>
</dbReference>